<keyword evidence="5" id="KW-0274">FAD</keyword>
<keyword evidence="6" id="KW-0560">Oxidoreductase</keyword>
<dbReference type="GO" id="GO:0030328">
    <property type="term" value="P:prenylcysteine catabolic process"/>
    <property type="evidence" value="ECO:0007669"/>
    <property type="project" value="InterPro"/>
</dbReference>
<comment type="similarity">
    <text evidence="2">Belongs to the prenylcysteine oxidase family.</text>
</comment>
<reference evidence="10 11" key="1">
    <citation type="journal article" date="2016" name="PLoS Pathog.">
        <title>Biosynthesis of antibiotic leucinostatins in bio-control fungus Purpureocillium lilacinum and their inhibition on phytophthora revealed by genome mining.</title>
        <authorList>
            <person name="Wang G."/>
            <person name="Liu Z."/>
            <person name="Lin R."/>
            <person name="Li E."/>
            <person name="Mao Z."/>
            <person name="Ling J."/>
            <person name="Yang Y."/>
            <person name="Yin W.B."/>
            <person name="Xie B."/>
        </authorList>
    </citation>
    <scope>NUCLEOTIDE SEQUENCE [LARGE SCALE GENOMIC DNA]</scope>
    <source>
        <strain evidence="10">170</strain>
    </source>
</reference>
<keyword evidence="7" id="KW-0325">Glycoprotein</keyword>
<feature type="signal peptide" evidence="8">
    <location>
        <begin position="1"/>
        <end position="17"/>
    </location>
</feature>
<organism evidence="10 11">
    <name type="scientific">Pochonia chlamydosporia 170</name>
    <dbReference type="NCBI Taxonomy" id="1380566"/>
    <lineage>
        <taxon>Eukaryota</taxon>
        <taxon>Fungi</taxon>
        <taxon>Dikarya</taxon>
        <taxon>Ascomycota</taxon>
        <taxon>Pezizomycotina</taxon>
        <taxon>Sordariomycetes</taxon>
        <taxon>Hypocreomycetidae</taxon>
        <taxon>Hypocreales</taxon>
        <taxon>Clavicipitaceae</taxon>
        <taxon>Pochonia</taxon>
    </lineage>
</organism>
<dbReference type="Proteomes" id="UP000078397">
    <property type="component" value="Unassembled WGS sequence"/>
</dbReference>
<name>A0A179FMW6_METCM</name>
<evidence type="ECO:0000256" key="3">
    <source>
        <dbReference type="ARBA" id="ARBA00022630"/>
    </source>
</evidence>
<dbReference type="GO" id="GO:0001735">
    <property type="term" value="F:prenylcysteine oxidase activity"/>
    <property type="evidence" value="ECO:0007669"/>
    <property type="project" value="InterPro"/>
</dbReference>
<evidence type="ECO:0000256" key="6">
    <source>
        <dbReference type="ARBA" id="ARBA00023002"/>
    </source>
</evidence>
<sequence>MWLLLLKLVALATVTSAARHATNSVQGVNEVRNVAIIGAGAAGSSAAYYLQKYAEEEGLTVNITVFEKTDHIGGRTITVNALDDPKERVELGASIFIKDNHILYNATRNFNLSLTELSKPEAGDYTAIWDGETIVFESYAGTSWWWDTTKLFLRYGLAPYRAVQLVKSAVGTFLRLYEAPYFPFRSLTQRAFELGLLRLTGVTGEQYLKENNVNEDFVRELMQSATRVNYASNMAYIHALEALVSFSTEGAVAVAGGNWQIFQSLLQNSQASYHPNTSVTGIAFQKGTNKPGSVPKYVISTKQTNSKSKASKLSTSFDSVIIASPWQFSDIETTNEVIKHRIDTIPYMKLHVTLFTSPFRLQPSFFGLEPGKVAPSNVYTTLGRDEVPHEAGDGVGRTGFYSVSTLRTVTNPKTQKKEFLYKIFSAEAVTASFLSDLLGTPIPSSFTSNESMSEVEPISWYYPHWFYSYPIESPRVTFQDPILGRGLYYTSGVESFISTMETSALMGMNVARLIADDFAGIKRNGRGARVGQPDPGARMPREDFWDSMDSEMGVSMNFLGADEL</sequence>
<evidence type="ECO:0000259" key="9">
    <source>
        <dbReference type="Pfam" id="PF07156"/>
    </source>
</evidence>
<dbReference type="GO" id="GO:0030327">
    <property type="term" value="P:prenylated protein catabolic process"/>
    <property type="evidence" value="ECO:0007669"/>
    <property type="project" value="TreeGrafter"/>
</dbReference>
<keyword evidence="11" id="KW-1185">Reference proteome</keyword>
<evidence type="ECO:0000256" key="7">
    <source>
        <dbReference type="ARBA" id="ARBA00023180"/>
    </source>
</evidence>
<keyword evidence="4 8" id="KW-0732">Signal</keyword>
<dbReference type="PANTHER" id="PTHR15944:SF0">
    <property type="entry name" value="PRENYLCYSTEINE LYASE DOMAIN-CONTAINING PROTEIN"/>
    <property type="match status" value="1"/>
</dbReference>
<dbReference type="GeneID" id="28850744"/>
<evidence type="ECO:0000256" key="4">
    <source>
        <dbReference type="ARBA" id="ARBA00022729"/>
    </source>
</evidence>
<dbReference type="OrthoDB" id="437369at2759"/>
<dbReference type="InterPro" id="IPR010795">
    <property type="entry name" value="Prenylcys_lyase"/>
</dbReference>
<gene>
    <name evidence="10" type="ORF">VFPPC_07970</name>
</gene>
<dbReference type="Pfam" id="PF07156">
    <property type="entry name" value="Prenylcys_lyase"/>
    <property type="match status" value="1"/>
</dbReference>
<dbReference type="SUPFAM" id="SSF51905">
    <property type="entry name" value="FAD/NAD(P)-binding domain"/>
    <property type="match status" value="1"/>
</dbReference>
<keyword evidence="3" id="KW-0285">Flavoprotein</keyword>
<dbReference type="Pfam" id="PF13450">
    <property type="entry name" value="NAD_binding_8"/>
    <property type="match status" value="1"/>
</dbReference>
<evidence type="ECO:0000256" key="8">
    <source>
        <dbReference type="SAM" id="SignalP"/>
    </source>
</evidence>
<proteinExistence type="inferred from homology"/>
<comment type="caution">
    <text evidence="10">The sequence shown here is derived from an EMBL/GenBank/DDBJ whole genome shotgun (WGS) entry which is preliminary data.</text>
</comment>
<evidence type="ECO:0000313" key="11">
    <source>
        <dbReference type="Proteomes" id="UP000078397"/>
    </source>
</evidence>
<dbReference type="PANTHER" id="PTHR15944">
    <property type="entry name" value="FARNESYLCYSTEINE LYASE"/>
    <property type="match status" value="1"/>
</dbReference>
<dbReference type="KEGG" id="pchm:VFPPC_07970"/>
<protein>
    <submittedName>
        <fullName evidence="10">Prenylcysteine oxidase</fullName>
    </submittedName>
</protein>
<feature type="domain" description="Prenylcysteine lyase" evidence="9">
    <location>
        <begin position="144"/>
        <end position="519"/>
    </location>
</feature>
<dbReference type="AlphaFoldDB" id="A0A179FMW6"/>
<feature type="chain" id="PRO_5008101855" evidence="8">
    <location>
        <begin position="18"/>
        <end position="564"/>
    </location>
</feature>
<evidence type="ECO:0000256" key="2">
    <source>
        <dbReference type="ARBA" id="ARBA00009967"/>
    </source>
</evidence>
<dbReference type="InterPro" id="IPR017046">
    <property type="entry name" value="Prenylcysteine_Oxase1"/>
</dbReference>
<dbReference type="STRING" id="1380566.A0A179FMW6"/>
<accession>A0A179FMW6</accession>
<evidence type="ECO:0000313" key="10">
    <source>
        <dbReference type="EMBL" id="OAQ66413.1"/>
    </source>
</evidence>
<dbReference type="InterPro" id="IPR036188">
    <property type="entry name" value="FAD/NAD-bd_sf"/>
</dbReference>
<comment type="cofactor">
    <cofactor evidence="1">
        <name>FAD</name>
        <dbReference type="ChEBI" id="CHEBI:57692"/>
    </cofactor>
</comment>
<evidence type="ECO:0000256" key="1">
    <source>
        <dbReference type="ARBA" id="ARBA00001974"/>
    </source>
</evidence>
<dbReference type="EMBL" id="LSBJ02000004">
    <property type="protein sequence ID" value="OAQ66413.1"/>
    <property type="molecule type" value="Genomic_DNA"/>
</dbReference>
<evidence type="ECO:0000256" key="5">
    <source>
        <dbReference type="ARBA" id="ARBA00022827"/>
    </source>
</evidence>
<dbReference type="Gene3D" id="3.50.50.60">
    <property type="entry name" value="FAD/NAD(P)-binding domain"/>
    <property type="match status" value="1"/>
</dbReference>
<dbReference type="RefSeq" id="XP_018143500.1">
    <property type="nucleotide sequence ID" value="XM_018286750.1"/>
</dbReference>
<dbReference type="PIRSF" id="PIRSF036292">
    <property type="entry name" value="Prenylcysteine_oxidase"/>
    <property type="match status" value="1"/>
</dbReference>